<gene>
    <name evidence="1" type="ORF">E6C60_3235</name>
</gene>
<protein>
    <submittedName>
        <fullName evidence="1">Uncharacterized protein</fullName>
    </submittedName>
</protein>
<organism evidence="1 2">
    <name type="scientific">Paenibacillus algicola</name>
    <dbReference type="NCBI Taxonomy" id="2565926"/>
    <lineage>
        <taxon>Bacteria</taxon>
        <taxon>Bacillati</taxon>
        <taxon>Bacillota</taxon>
        <taxon>Bacilli</taxon>
        <taxon>Bacillales</taxon>
        <taxon>Paenibacillaceae</taxon>
        <taxon>Paenibacillus</taxon>
    </lineage>
</organism>
<dbReference type="KEGG" id="palo:E6C60_3235"/>
<evidence type="ECO:0000313" key="2">
    <source>
        <dbReference type="Proteomes" id="UP000300879"/>
    </source>
</evidence>
<dbReference type="AlphaFoldDB" id="A0A4P8XMD4"/>
<keyword evidence="2" id="KW-1185">Reference proteome</keyword>
<name>A0A4P8XMD4_9BACL</name>
<accession>A0A4P8XMD4</accession>
<proteinExistence type="predicted"/>
<sequence length="45" mass="5019">MRDDLTVLRGEDYVWSCRACSGTDPACEVQQEVFRPALCCGVPIQ</sequence>
<dbReference type="Proteomes" id="UP000300879">
    <property type="component" value="Chromosome"/>
</dbReference>
<dbReference type="EMBL" id="CP040396">
    <property type="protein sequence ID" value="QCT03946.1"/>
    <property type="molecule type" value="Genomic_DNA"/>
</dbReference>
<dbReference type="RefSeq" id="WP_175415335.1">
    <property type="nucleotide sequence ID" value="NZ_CP040396.1"/>
</dbReference>
<evidence type="ECO:0000313" key="1">
    <source>
        <dbReference type="EMBL" id="QCT03946.1"/>
    </source>
</evidence>
<reference evidence="1 2" key="1">
    <citation type="submission" date="2019-05" db="EMBL/GenBank/DDBJ databases">
        <authorList>
            <person name="Chen C."/>
        </authorList>
    </citation>
    <scope>NUCLEOTIDE SEQUENCE [LARGE SCALE GENOMIC DNA]</scope>
    <source>
        <strain evidence="1 2">HB172198</strain>
    </source>
</reference>